<accession>A0A822YJN8</accession>
<gene>
    <name evidence="1" type="ORF">HUJ06_009997</name>
</gene>
<evidence type="ECO:0000313" key="1">
    <source>
        <dbReference type="EMBL" id="DAD31146.1"/>
    </source>
</evidence>
<dbReference type="EMBL" id="DUZY01000003">
    <property type="protein sequence ID" value="DAD31146.1"/>
    <property type="molecule type" value="Genomic_DNA"/>
</dbReference>
<keyword evidence="2" id="KW-1185">Reference proteome</keyword>
<proteinExistence type="predicted"/>
<dbReference type="Proteomes" id="UP000607653">
    <property type="component" value="Unassembled WGS sequence"/>
</dbReference>
<sequence>MERDISSNSVAEASGLLLPTAFTGSGNEDGFFNLNIPRAAGFHFPAASGINQGITPFDIGVLLISTSDPVAFSFFNDSFTPPQNKNMIDCDADGDQPPKCSISFINSQKIILPKPKPFDEQLMMDNPIEMCSFRSESFNQTLPLCDWRFSRLRELCSIEQASKDPGILTSSHMQ</sequence>
<evidence type="ECO:0000313" key="2">
    <source>
        <dbReference type="Proteomes" id="UP000607653"/>
    </source>
</evidence>
<reference evidence="1 2" key="1">
    <citation type="journal article" date="2020" name="Mol. Biol. Evol.">
        <title>Distinct Expression and Methylation Patterns for Genes with Different Fates following a Single Whole-Genome Duplication in Flowering Plants.</title>
        <authorList>
            <person name="Shi T."/>
            <person name="Rahmani R.S."/>
            <person name="Gugger P.F."/>
            <person name="Wang M."/>
            <person name="Li H."/>
            <person name="Zhang Y."/>
            <person name="Li Z."/>
            <person name="Wang Q."/>
            <person name="Van de Peer Y."/>
            <person name="Marchal K."/>
            <person name="Chen J."/>
        </authorList>
    </citation>
    <scope>NUCLEOTIDE SEQUENCE [LARGE SCALE GENOMIC DNA]</scope>
    <source>
        <tissue evidence="1">Leaf</tissue>
    </source>
</reference>
<dbReference type="AlphaFoldDB" id="A0A822YJN8"/>
<protein>
    <submittedName>
        <fullName evidence="1">Uncharacterized protein</fullName>
    </submittedName>
</protein>
<comment type="caution">
    <text evidence="1">The sequence shown here is derived from an EMBL/GenBank/DDBJ whole genome shotgun (WGS) entry which is preliminary data.</text>
</comment>
<organism evidence="1 2">
    <name type="scientific">Nelumbo nucifera</name>
    <name type="common">Sacred lotus</name>
    <dbReference type="NCBI Taxonomy" id="4432"/>
    <lineage>
        <taxon>Eukaryota</taxon>
        <taxon>Viridiplantae</taxon>
        <taxon>Streptophyta</taxon>
        <taxon>Embryophyta</taxon>
        <taxon>Tracheophyta</taxon>
        <taxon>Spermatophyta</taxon>
        <taxon>Magnoliopsida</taxon>
        <taxon>Proteales</taxon>
        <taxon>Nelumbonaceae</taxon>
        <taxon>Nelumbo</taxon>
    </lineage>
</organism>
<name>A0A822YJN8_NELNU</name>